<dbReference type="GO" id="GO:0005829">
    <property type="term" value="C:cytosol"/>
    <property type="evidence" value="ECO:0007669"/>
    <property type="project" value="TreeGrafter"/>
</dbReference>
<dbReference type="SUPFAM" id="SSF55298">
    <property type="entry name" value="YjgF-like"/>
    <property type="match status" value="1"/>
</dbReference>
<keyword evidence="2" id="KW-1185">Reference proteome</keyword>
<dbReference type="InterPro" id="IPR006175">
    <property type="entry name" value="YjgF/YER057c/UK114"/>
</dbReference>
<reference evidence="1 2" key="1">
    <citation type="submission" date="2016-11" db="EMBL/GenBank/DDBJ databases">
        <authorList>
            <person name="Jaros S."/>
            <person name="Januszkiewicz K."/>
            <person name="Wedrychowicz H."/>
        </authorList>
    </citation>
    <scope>NUCLEOTIDE SEQUENCE [LARGE SCALE GENOMIC DNA]</scope>
    <source>
        <strain evidence="1 2">CGMCC 1.10190</strain>
    </source>
</reference>
<dbReference type="RefSeq" id="WP_073109452.1">
    <property type="nucleotide sequence ID" value="NZ_FQXE01000021.1"/>
</dbReference>
<dbReference type="Gene3D" id="3.30.1330.40">
    <property type="entry name" value="RutC-like"/>
    <property type="match status" value="1"/>
</dbReference>
<dbReference type="CDD" id="cd00448">
    <property type="entry name" value="YjgF_YER057c_UK114_family"/>
    <property type="match status" value="1"/>
</dbReference>
<organism evidence="1 2">
    <name type="scientific">Pollutimonas bauzanensis</name>
    <dbReference type="NCBI Taxonomy" id="658167"/>
    <lineage>
        <taxon>Bacteria</taxon>
        <taxon>Pseudomonadati</taxon>
        <taxon>Pseudomonadota</taxon>
        <taxon>Betaproteobacteria</taxon>
        <taxon>Burkholderiales</taxon>
        <taxon>Alcaligenaceae</taxon>
        <taxon>Pollutimonas</taxon>
    </lineage>
</organism>
<dbReference type="Pfam" id="PF01042">
    <property type="entry name" value="Ribonuc_L-PSP"/>
    <property type="match status" value="1"/>
</dbReference>
<gene>
    <name evidence="1" type="ORF">SAMN04488135_12126</name>
</gene>
<proteinExistence type="predicted"/>
<name>A0A1M6A613_9BURK</name>
<dbReference type="Proteomes" id="UP000184226">
    <property type="component" value="Unassembled WGS sequence"/>
</dbReference>
<sequence length="120" mass="12949">MELINNAGKPPAGHYSPAVSSNGLIFLSGILPARPGAVDFADEVGQALNSCKEVLAQAQCTLDDVVQCTAYIVGVENWPEFNRVYMEAFGRHKPARTVVPVPQLHHGCLVELQLVAARRP</sequence>
<accession>A0A1M6A613</accession>
<dbReference type="PANTHER" id="PTHR11803:SF44">
    <property type="entry name" value="RUTC FAMILY PROTEIN YJGH"/>
    <property type="match status" value="1"/>
</dbReference>
<dbReference type="OrthoDB" id="9803101at2"/>
<dbReference type="PANTHER" id="PTHR11803">
    <property type="entry name" value="2-IMINOBUTANOATE/2-IMINOPROPANOATE DEAMINASE RIDA"/>
    <property type="match status" value="1"/>
</dbReference>
<protein>
    <submittedName>
        <fullName evidence="1">Enamine deaminase RidA, house cleaning of reactive enamine intermediates, YjgF/YER057c/UK114 family</fullName>
    </submittedName>
</protein>
<dbReference type="EMBL" id="FQXE01000021">
    <property type="protein sequence ID" value="SHI31835.1"/>
    <property type="molecule type" value="Genomic_DNA"/>
</dbReference>
<dbReference type="GO" id="GO:0019239">
    <property type="term" value="F:deaminase activity"/>
    <property type="evidence" value="ECO:0007669"/>
    <property type="project" value="TreeGrafter"/>
</dbReference>
<dbReference type="STRING" id="658167.SAMN04488135_12126"/>
<dbReference type="InterPro" id="IPR035959">
    <property type="entry name" value="RutC-like_sf"/>
</dbReference>
<evidence type="ECO:0000313" key="1">
    <source>
        <dbReference type="EMBL" id="SHI31835.1"/>
    </source>
</evidence>
<dbReference type="AlphaFoldDB" id="A0A1M6A613"/>
<evidence type="ECO:0000313" key="2">
    <source>
        <dbReference type="Proteomes" id="UP000184226"/>
    </source>
</evidence>